<dbReference type="PROSITE" id="PS51419">
    <property type="entry name" value="RAB"/>
    <property type="match status" value="1"/>
</dbReference>
<evidence type="ECO:0000256" key="5">
    <source>
        <dbReference type="ARBA" id="ARBA00022723"/>
    </source>
</evidence>
<keyword evidence="6" id="KW-0547">Nucleotide-binding</keyword>
<evidence type="ECO:0000256" key="8">
    <source>
        <dbReference type="ARBA" id="ARBA00022842"/>
    </source>
</evidence>
<accession>A0A0A1UCK1</accession>
<dbReference type="InterPro" id="IPR003578">
    <property type="entry name" value="Small_GTPase_Rho"/>
</dbReference>
<evidence type="ECO:0000256" key="7">
    <source>
        <dbReference type="ARBA" id="ARBA00022801"/>
    </source>
</evidence>
<evidence type="ECO:0000256" key="10">
    <source>
        <dbReference type="ARBA" id="ARBA00023212"/>
    </source>
</evidence>
<dbReference type="VEuPathDB" id="AmoebaDB:EIN_239490"/>
<comment type="similarity">
    <text evidence="3">Belongs to the small GTPase superfamily. Rho family.</text>
</comment>
<evidence type="ECO:0000256" key="2">
    <source>
        <dbReference type="ARBA" id="ARBA00004245"/>
    </source>
</evidence>
<dbReference type="GO" id="GO:0003925">
    <property type="term" value="F:G protein activity"/>
    <property type="evidence" value="ECO:0007669"/>
    <property type="project" value="UniProtKB-EC"/>
</dbReference>
<protein>
    <recommendedName>
        <fullName evidence="4">small monomeric GTPase</fullName>
        <ecNumber evidence="4">3.6.5.2</ecNumber>
    </recommendedName>
</protein>
<dbReference type="GO" id="GO:0005525">
    <property type="term" value="F:GTP binding"/>
    <property type="evidence" value="ECO:0007669"/>
    <property type="project" value="UniProtKB-KW"/>
</dbReference>
<dbReference type="PRINTS" id="PR00449">
    <property type="entry name" value="RASTRNSFRMNG"/>
</dbReference>
<keyword evidence="12" id="KW-1185">Reference proteome</keyword>
<dbReference type="OrthoDB" id="8830751at2759"/>
<evidence type="ECO:0000256" key="3">
    <source>
        <dbReference type="ARBA" id="ARBA00010142"/>
    </source>
</evidence>
<name>A0A0A1UCK1_ENTIV</name>
<keyword evidence="7" id="KW-0378">Hydrolase</keyword>
<sequence>MKTIKCTVLGDGGVGKTSLIVTYTTDVFPDEYIPTCIIDFSKIVLIEKTPVDLKLCDFAKYTDYDRINRLIYQNTDVFVLCFSLVSHTSLDNIVTKWKPEVAYNFPNVPCLLVGTKLDLKYDKNTINKLTTKATHVITTEEGLDAAKSIGAYRYIECSALSQVNLENVFNEAIKIVLAQKSNN</sequence>
<dbReference type="RefSeq" id="XP_004260410.1">
    <property type="nucleotide sequence ID" value="XM_004260362.1"/>
</dbReference>
<dbReference type="Proteomes" id="UP000014680">
    <property type="component" value="Unassembled WGS sequence"/>
</dbReference>
<comment type="cofactor">
    <cofactor evidence="1">
        <name>Mg(2+)</name>
        <dbReference type="ChEBI" id="CHEBI:18420"/>
    </cofactor>
</comment>
<organism evidence="11 12">
    <name type="scientific">Entamoeba invadens IP1</name>
    <dbReference type="NCBI Taxonomy" id="370355"/>
    <lineage>
        <taxon>Eukaryota</taxon>
        <taxon>Amoebozoa</taxon>
        <taxon>Evosea</taxon>
        <taxon>Archamoebae</taxon>
        <taxon>Mastigamoebida</taxon>
        <taxon>Entamoebidae</taxon>
        <taxon>Entamoeba</taxon>
    </lineage>
</organism>
<keyword evidence="5" id="KW-0479">Metal-binding</keyword>
<keyword evidence="10" id="KW-0963">Cytoplasm</keyword>
<dbReference type="SMART" id="SM00175">
    <property type="entry name" value="RAB"/>
    <property type="match status" value="1"/>
</dbReference>
<evidence type="ECO:0000256" key="1">
    <source>
        <dbReference type="ARBA" id="ARBA00001946"/>
    </source>
</evidence>
<dbReference type="InterPro" id="IPR027417">
    <property type="entry name" value="P-loop_NTPase"/>
</dbReference>
<dbReference type="KEGG" id="eiv:EIN_239490"/>
<dbReference type="PROSITE" id="PS51420">
    <property type="entry name" value="RHO"/>
    <property type="match status" value="1"/>
</dbReference>
<evidence type="ECO:0000256" key="9">
    <source>
        <dbReference type="ARBA" id="ARBA00023134"/>
    </source>
</evidence>
<evidence type="ECO:0000313" key="11">
    <source>
        <dbReference type="EMBL" id="ELP93639.1"/>
    </source>
</evidence>
<dbReference type="CDD" id="cd00157">
    <property type="entry name" value="Rho"/>
    <property type="match status" value="1"/>
</dbReference>
<proteinExistence type="inferred from homology"/>
<keyword evidence="9" id="KW-0342">GTP-binding</keyword>
<evidence type="ECO:0000256" key="4">
    <source>
        <dbReference type="ARBA" id="ARBA00011984"/>
    </source>
</evidence>
<dbReference type="EC" id="3.6.5.2" evidence="4"/>
<keyword evidence="8" id="KW-0460">Magnesium</keyword>
<dbReference type="NCBIfam" id="TIGR00231">
    <property type="entry name" value="small_GTP"/>
    <property type="match status" value="1"/>
</dbReference>
<dbReference type="SMART" id="SM00173">
    <property type="entry name" value="RAS"/>
    <property type="match status" value="1"/>
</dbReference>
<evidence type="ECO:0000313" key="12">
    <source>
        <dbReference type="Proteomes" id="UP000014680"/>
    </source>
</evidence>
<dbReference type="SUPFAM" id="SSF52540">
    <property type="entry name" value="P-loop containing nucleoside triphosphate hydrolases"/>
    <property type="match status" value="1"/>
</dbReference>
<evidence type="ECO:0000256" key="6">
    <source>
        <dbReference type="ARBA" id="ARBA00022741"/>
    </source>
</evidence>
<reference evidence="11 12" key="1">
    <citation type="submission" date="2012-10" db="EMBL/GenBank/DDBJ databases">
        <authorList>
            <person name="Zafar N."/>
            <person name="Inman J."/>
            <person name="Hall N."/>
            <person name="Lorenzi H."/>
            <person name="Caler E."/>
        </authorList>
    </citation>
    <scope>NUCLEOTIDE SEQUENCE [LARGE SCALE GENOMIC DNA]</scope>
    <source>
        <strain evidence="11 12">IP1</strain>
    </source>
</reference>
<dbReference type="PANTHER" id="PTHR24072">
    <property type="entry name" value="RHO FAMILY GTPASE"/>
    <property type="match status" value="1"/>
</dbReference>
<dbReference type="GO" id="GO:0046872">
    <property type="term" value="F:metal ion binding"/>
    <property type="evidence" value="ECO:0007669"/>
    <property type="project" value="UniProtKB-KW"/>
</dbReference>
<dbReference type="GeneID" id="14892604"/>
<dbReference type="InterPro" id="IPR001806">
    <property type="entry name" value="Small_GTPase"/>
</dbReference>
<dbReference type="GO" id="GO:0007264">
    <property type="term" value="P:small GTPase-mediated signal transduction"/>
    <property type="evidence" value="ECO:0007669"/>
    <property type="project" value="InterPro"/>
</dbReference>
<dbReference type="PROSITE" id="PS51421">
    <property type="entry name" value="RAS"/>
    <property type="match status" value="1"/>
</dbReference>
<dbReference type="AlphaFoldDB" id="A0A0A1UCK1"/>
<dbReference type="FunFam" id="3.40.50.300:FF:001179">
    <property type="entry name" value="Rho family GTPase"/>
    <property type="match status" value="1"/>
</dbReference>
<dbReference type="Pfam" id="PF00071">
    <property type="entry name" value="Ras"/>
    <property type="match status" value="1"/>
</dbReference>
<dbReference type="Gene3D" id="3.40.50.300">
    <property type="entry name" value="P-loop containing nucleotide triphosphate hydrolases"/>
    <property type="match status" value="1"/>
</dbReference>
<dbReference type="InterPro" id="IPR005225">
    <property type="entry name" value="Small_GTP-bd"/>
</dbReference>
<gene>
    <name evidence="11" type="ORF">EIN_239490</name>
</gene>
<dbReference type="GO" id="GO:0005856">
    <property type="term" value="C:cytoskeleton"/>
    <property type="evidence" value="ECO:0007669"/>
    <property type="project" value="UniProtKB-SubCell"/>
</dbReference>
<comment type="subcellular location">
    <subcellularLocation>
        <location evidence="2">Cytoplasm</location>
        <location evidence="2">Cytoskeleton</location>
    </subcellularLocation>
</comment>
<keyword evidence="10" id="KW-0206">Cytoskeleton</keyword>
<dbReference type="SMART" id="SM00174">
    <property type="entry name" value="RHO"/>
    <property type="match status" value="1"/>
</dbReference>
<dbReference type="EMBL" id="KB206281">
    <property type="protein sequence ID" value="ELP93639.1"/>
    <property type="molecule type" value="Genomic_DNA"/>
</dbReference>